<evidence type="ECO:0000313" key="2">
    <source>
        <dbReference type="Proteomes" id="UP001500724"/>
    </source>
</evidence>
<protein>
    <submittedName>
        <fullName evidence="1">Uncharacterized protein</fullName>
    </submittedName>
</protein>
<evidence type="ECO:0000313" key="1">
    <source>
        <dbReference type="EMBL" id="GAA0637422.1"/>
    </source>
</evidence>
<dbReference type="EMBL" id="BAAAGU010000009">
    <property type="protein sequence ID" value="GAA0637422.1"/>
    <property type="molecule type" value="Genomic_DNA"/>
</dbReference>
<proteinExistence type="predicted"/>
<accession>A0ABP3SG56</accession>
<dbReference type="RefSeq" id="WP_343998330.1">
    <property type="nucleotide sequence ID" value="NZ_BAAAGU010000009.1"/>
</dbReference>
<keyword evidence="2" id="KW-1185">Reference proteome</keyword>
<organism evidence="1 2">
    <name type="scientific">Streptomyces thermocarboxydovorans</name>
    <dbReference type="NCBI Taxonomy" id="59298"/>
    <lineage>
        <taxon>Bacteria</taxon>
        <taxon>Bacillati</taxon>
        <taxon>Actinomycetota</taxon>
        <taxon>Actinomycetes</taxon>
        <taxon>Kitasatosporales</taxon>
        <taxon>Streptomycetaceae</taxon>
        <taxon>Streptomyces</taxon>
    </lineage>
</organism>
<sequence>MSTPTAPLPPAALAAVRSLELRLAVPADVARAVSVQEAASARAARLSDLAAAGRMSDLDADSLAHAEDLIAGARATLAKAGRLDLIGGA</sequence>
<name>A0ABP3SG56_9ACTN</name>
<reference evidence="2" key="1">
    <citation type="journal article" date="2019" name="Int. J. Syst. Evol. Microbiol.">
        <title>The Global Catalogue of Microorganisms (GCM) 10K type strain sequencing project: providing services to taxonomists for standard genome sequencing and annotation.</title>
        <authorList>
            <consortium name="The Broad Institute Genomics Platform"/>
            <consortium name="The Broad Institute Genome Sequencing Center for Infectious Disease"/>
            <person name="Wu L."/>
            <person name="Ma J."/>
        </authorList>
    </citation>
    <scope>NUCLEOTIDE SEQUENCE [LARGE SCALE GENOMIC DNA]</scope>
    <source>
        <strain evidence="2">JCM 10367</strain>
    </source>
</reference>
<comment type="caution">
    <text evidence="1">The sequence shown here is derived from an EMBL/GenBank/DDBJ whole genome shotgun (WGS) entry which is preliminary data.</text>
</comment>
<dbReference type="Proteomes" id="UP001500724">
    <property type="component" value="Unassembled WGS sequence"/>
</dbReference>
<gene>
    <name evidence="1" type="ORF">GCM10009535_12260</name>
</gene>